<organism evidence="1 2">
    <name type="scientific">Fluctibacter halophilus</name>
    <dbReference type="NCBI Taxonomy" id="226011"/>
    <lineage>
        <taxon>Bacteria</taxon>
        <taxon>Pseudomonadati</taxon>
        <taxon>Pseudomonadota</taxon>
        <taxon>Gammaproteobacteria</taxon>
        <taxon>Alteromonadales</taxon>
        <taxon>Alteromonadaceae</taxon>
        <taxon>Fluctibacter</taxon>
    </lineage>
</organism>
<dbReference type="RefSeq" id="WP_229157019.1">
    <property type="nucleotide sequence ID" value="NZ_JAJEWP010000001.1"/>
</dbReference>
<comment type="caution">
    <text evidence="1">The sequence shown here is derived from an EMBL/GenBank/DDBJ whole genome shotgun (WGS) entry which is preliminary data.</text>
</comment>
<dbReference type="Gene3D" id="3.40.50.2000">
    <property type="entry name" value="Glycogen Phosphorylase B"/>
    <property type="match status" value="1"/>
</dbReference>
<accession>A0ABS8G3T1</accession>
<dbReference type="InterPro" id="IPR020023">
    <property type="entry name" value="PseG"/>
</dbReference>
<name>A0ABS8G3T1_9ALTE</name>
<protein>
    <submittedName>
        <fullName evidence="1">UDP-2,4-diacetamido-2,4, 6-trideoxy-beta-L-altropyranose hydrolase</fullName>
        <ecNumber evidence="1">3.6.1.57</ecNumber>
    </submittedName>
</protein>
<dbReference type="PANTHER" id="PTHR21015:SF22">
    <property type="entry name" value="GLYCOSYLTRANSFERASE"/>
    <property type="match status" value="1"/>
</dbReference>
<keyword evidence="1" id="KW-0378">Hydrolase</keyword>
<dbReference type="PANTHER" id="PTHR21015">
    <property type="entry name" value="UDP-N-ACETYLGLUCOSAMINE--N-ACETYLMURAMYL-(PENTAPEPTIDE) PYROPHOSPHORYL-UNDECAPRENOL N-ACETYLGLUCOSAMINE TRANSFERASE 1"/>
    <property type="match status" value="1"/>
</dbReference>
<dbReference type="SUPFAM" id="SSF53756">
    <property type="entry name" value="UDP-Glycosyltransferase/glycogen phosphorylase"/>
    <property type="match status" value="1"/>
</dbReference>
<dbReference type="Proteomes" id="UP001520878">
    <property type="component" value="Unassembled WGS sequence"/>
</dbReference>
<evidence type="ECO:0000313" key="2">
    <source>
        <dbReference type="Proteomes" id="UP001520878"/>
    </source>
</evidence>
<reference evidence="1 2" key="1">
    <citation type="submission" date="2021-10" db="EMBL/GenBank/DDBJ databases">
        <title>Draft genome of Aestuariibacter halophilus JC2043.</title>
        <authorList>
            <person name="Emsley S.A."/>
            <person name="Pfannmuller K.M."/>
            <person name="Ushijima B."/>
            <person name="Saw J.H."/>
            <person name="Videau P."/>
        </authorList>
    </citation>
    <scope>NUCLEOTIDE SEQUENCE [LARGE SCALE GENOMIC DNA]</scope>
    <source>
        <strain evidence="1 2">JC2043</strain>
    </source>
</reference>
<dbReference type="EC" id="3.6.1.57" evidence="1"/>
<gene>
    <name evidence="1" type="primary">pseG</name>
    <name evidence="1" type="ORF">LJ739_02480</name>
</gene>
<dbReference type="Gene3D" id="3.40.50.11190">
    <property type="match status" value="1"/>
</dbReference>
<keyword evidence="2" id="KW-1185">Reference proteome</keyword>
<dbReference type="EMBL" id="JAJEWP010000001">
    <property type="protein sequence ID" value="MCC2615108.1"/>
    <property type="molecule type" value="Genomic_DNA"/>
</dbReference>
<proteinExistence type="predicted"/>
<dbReference type="GO" id="GO:0016787">
    <property type="term" value="F:hydrolase activity"/>
    <property type="evidence" value="ECO:0007669"/>
    <property type="project" value="UniProtKB-KW"/>
</dbReference>
<sequence>MHTLIRVNASSEIGMGHLMRCLALAQGLVERHMQVTFIVDTTTLGYCQARHDWVGQCTVLPQGVTSEDEVAWIKAQANATQADVLVIDGYQFDASYRQGLRGSGMLVVAFDDTAQTHPLSADIIINGAAGAAELGYHHREPEATLCIGEQYRVMRSEFCPPPHIDWPQRQGLLIAMGGSDPKGLTVPLLSALAEEGHREPVRVVTGAAYPHLDALQRLVPTLPFAVQHIHDCQTMADAFSHASLCVSAAGGSQFELQACGTPSVLITVADNQVGATQGAAQQGWCHWVDGRESIDCVAVSRTIMTLLNAPDTLQQMSQKAYSSADTQGTARVIDAIHQRLYQREQP</sequence>
<evidence type="ECO:0000313" key="1">
    <source>
        <dbReference type="EMBL" id="MCC2615108.1"/>
    </source>
</evidence>
<dbReference type="NCBIfam" id="TIGR03590">
    <property type="entry name" value="PseG"/>
    <property type="match status" value="1"/>
</dbReference>